<name>A0A642V7G7_9ASCO</name>
<dbReference type="VEuPathDB" id="FungiDB:TRICI_001847"/>
<sequence length="466" mass="52093">MAEMASNASLICEGGGQSATSNGDNEIDPHLDGVWTCFDFNDAKWTNQLRNFLSNSSSQDADILICIEGVTIDSIDLVDDEIDKLNIRGRRLFGALEEYLRSQRTARTTYADGGLKEPDDSFLPYHAVIATCLEERRDCPQIVFEVALSETLQRLNADIRRRLVKTRLQTRTAVGVKVDWLHAWMSNGDNQSRHPADGLDWFLGFSAATNETGLRTFWENNGPPMQDAEGEDDGGNQRATLSTPTELRKLHRTFRSLPAPKRRRAIRGTRVRRSWLINAFTELAEFQNANGAAPTNLGRHISNAAVNDQPQTPETLPNYEELAEAECERLLRLAEPDTVEINFRSGMADYVGGVRNILLRTSSLIGFEGGRNPGSSIALDEPFWESLFKQGVSGDNVMGRIRPSHLSAIGIAYFAYKSGVGQRVDTIPFNQAIDLVAQAKNIEPGRLRLSDVPRHFIQPRFQRRYV</sequence>
<protein>
    <submittedName>
        <fullName evidence="1">Uncharacterized protein</fullName>
    </submittedName>
</protein>
<proteinExistence type="predicted"/>
<gene>
    <name evidence="1" type="ORF">TRICI_001847</name>
</gene>
<reference evidence="1" key="1">
    <citation type="journal article" date="2019" name="G3 (Bethesda)">
        <title>Genome Assemblies of Two Rare Opportunistic Yeast Pathogens: Diutina rugosa (syn. Candida rugosa) and Trichomonascus ciferrii (syn. Candida ciferrii).</title>
        <authorList>
            <person name="Mixao V."/>
            <person name="Saus E."/>
            <person name="Hansen A.P."/>
            <person name="Lass-Florl C."/>
            <person name="Gabaldon T."/>
        </authorList>
    </citation>
    <scope>NUCLEOTIDE SEQUENCE</scope>
    <source>
        <strain evidence="1">CBS 4856</strain>
    </source>
</reference>
<organism evidence="1 2">
    <name type="scientific">Trichomonascus ciferrii</name>
    <dbReference type="NCBI Taxonomy" id="44093"/>
    <lineage>
        <taxon>Eukaryota</taxon>
        <taxon>Fungi</taxon>
        <taxon>Dikarya</taxon>
        <taxon>Ascomycota</taxon>
        <taxon>Saccharomycotina</taxon>
        <taxon>Dipodascomycetes</taxon>
        <taxon>Dipodascales</taxon>
        <taxon>Trichomonascaceae</taxon>
        <taxon>Trichomonascus</taxon>
        <taxon>Trichomonascus ciferrii complex</taxon>
    </lineage>
</organism>
<dbReference type="EMBL" id="SWFS01000128">
    <property type="protein sequence ID" value="KAA8916032.1"/>
    <property type="molecule type" value="Genomic_DNA"/>
</dbReference>
<keyword evidence="2" id="KW-1185">Reference proteome</keyword>
<comment type="caution">
    <text evidence="1">The sequence shown here is derived from an EMBL/GenBank/DDBJ whole genome shotgun (WGS) entry which is preliminary data.</text>
</comment>
<dbReference type="AlphaFoldDB" id="A0A642V7G7"/>
<evidence type="ECO:0000313" key="1">
    <source>
        <dbReference type="EMBL" id="KAA8916032.1"/>
    </source>
</evidence>
<dbReference type="Proteomes" id="UP000761534">
    <property type="component" value="Unassembled WGS sequence"/>
</dbReference>
<accession>A0A642V7G7</accession>
<evidence type="ECO:0000313" key="2">
    <source>
        <dbReference type="Proteomes" id="UP000761534"/>
    </source>
</evidence>